<evidence type="ECO:0000256" key="2">
    <source>
        <dbReference type="ARBA" id="ARBA00022448"/>
    </source>
</evidence>
<feature type="signal peptide" evidence="4">
    <location>
        <begin position="1"/>
        <end position="20"/>
    </location>
</feature>
<gene>
    <name evidence="5" type="ORF">AA20_06310</name>
</gene>
<dbReference type="PIRSF" id="PIRSF006470">
    <property type="entry name" value="DctB"/>
    <property type="match status" value="1"/>
</dbReference>
<dbReference type="EMBL" id="JAIQ01000093">
    <property type="protein sequence ID" value="KLD99817.1"/>
    <property type="molecule type" value="Genomic_DNA"/>
</dbReference>
<accession>A0A0G9K6G3</accession>
<dbReference type="GO" id="GO:0055085">
    <property type="term" value="P:transmembrane transport"/>
    <property type="evidence" value="ECO:0007669"/>
    <property type="project" value="InterPro"/>
</dbReference>
<evidence type="ECO:0000313" key="6">
    <source>
        <dbReference type="Proteomes" id="UP000035514"/>
    </source>
</evidence>
<dbReference type="NCBIfam" id="TIGR00787">
    <property type="entry name" value="dctP"/>
    <property type="match status" value="1"/>
</dbReference>
<dbReference type="Pfam" id="PF03480">
    <property type="entry name" value="DctP"/>
    <property type="match status" value="1"/>
</dbReference>
<dbReference type="InterPro" id="IPR018389">
    <property type="entry name" value="DctP_fam"/>
</dbReference>
<comment type="similarity">
    <text evidence="1">Belongs to the bacterial solute-binding protein 7 family.</text>
</comment>
<proteinExistence type="inferred from homology"/>
<dbReference type="PANTHER" id="PTHR33376">
    <property type="match status" value="1"/>
</dbReference>
<evidence type="ECO:0000256" key="3">
    <source>
        <dbReference type="ARBA" id="ARBA00022729"/>
    </source>
</evidence>
<comment type="caution">
    <text evidence="5">The sequence shown here is derived from an EMBL/GenBank/DDBJ whole genome shotgun (WGS) entry which is preliminary data.</text>
</comment>
<dbReference type="InterPro" id="IPR004682">
    <property type="entry name" value="TRAP_DctP"/>
</dbReference>
<dbReference type="Proteomes" id="UP000035514">
    <property type="component" value="Unassembled WGS sequence"/>
</dbReference>
<dbReference type="PATRIC" id="fig|1447256.3.peg.1230"/>
<organism evidence="5 6">
    <name type="scientific">Aliarcobacter butzleri L348</name>
    <dbReference type="NCBI Taxonomy" id="1447256"/>
    <lineage>
        <taxon>Bacteria</taxon>
        <taxon>Pseudomonadati</taxon>
        <taxon>Campylobacterota</taxon>
        <taxon>Epsilonproteobacteria</taxon>
        <taxon>Campylobacterales</taxon>
        <taxon>Arcobacteraceae</taxon>
        <taxon>Aliarcobacter</taxon>
    </lineage>
</organism>
<evidence type="ECO:0000256" key="4">
    <source>
        <dbReference type="SAM" id="SignalP"/>
    </source>
</evidence>
<evidence type="ECO:0000313" key="5">
    <source>
        <dbReference type="EMBL" id="KLD99817.1"/>
    </source>
</evidence>
<dbReference type="PANTHER" id="PTHR33376:SF7">
    <property type="entry name" value="C4-DICARBOXYLATE-BINDING PROTEIN DCTB"/>
    <property type="match status" value="1"/>
</dbReference>
<keyword evidence="2" id="KW-0813">Transport</keyword>
<feature type="chain" id="PRO_5002578131" evidence="4">
    <location>
        <begin position="21"/>
        <end position="330"/>
    </location>
</feature>
<keyword evidence="3 4" id="KW-0732">Signal</keyword>
<dbReference type="Gene3D" id="3.40.190.170">
    <property type="entry name" value="Bacterial extracellular solute-binding protein, family 7"/>
    <property type="match status" value="1"/>
</dbReference>
<dbReference type="GO" id="GO:0030288">
    <property type="term" value="C:outer membrane-bounded periplasmic space"/>
    <property type="evidence" value="ECO:0007669"/>
    <property type="project" value="InterPro"/>
</dbReference>
<dbReference type="AlphaFoldDB" id="A0A0G9K6G3"/>
<sequence>MKKVVLGTIAAAMLATSGLAADYVMKISHVVSASTPKGMAADYLEKRIEELTQGKIDVQVFPNSQLYGDGDEMKALAMNNVQVIMPSLSKFPSIVPQIQLFDLPFLFRDKEHLYKVMDGEVGAKLKSFVDAKKQMIAFDYWDAGFKHLSSSKQPIINPEDAKGLKFRIQSSKVLEAQFKAVGGNPQILPFSEVYSALQQGVVDATENPLSNFYTKKFHEVQSSLTLSSHGYLGYLVVMNQQFWDKLPKDLQEKVAIAMKEATELERKETAIEDAKIMEALKKYSADTKKLEIYQLTDEQVAKWRKVMEAIYPQFYDVIGEDLIKKAIETK</sequence>
<reference evidence="5 6" key="1">
    <citation type="submission" date="2014-01" db="EMBL/GenBank/DDBJ databases">
        <title>Development of a Comparative Genomic Fingerprinting Assay for High Resolution Genotyping of Arcobacter butzleri.</title>
        <authorList>
            <person name="Webb A.L."/>
            <person name="Inglis G.D."/>
            <person name="Kruczkiewicz P."/>
            <person name="Selinger L.B."/>
            <person name="Taboada E.N."/>
        </authorList>
    </citation>
    <scope>NUCLEOTIDE SEQUENCE [LARGE SCALE GENOMIC DNA]</scope>
    <source>
        <strain evidence="5 6">L348</strain>
    </source>
</reference>
<evidence type="ECO:0000256" key="1">
    <source>
        <dbReference type="ARBA" id="ARBA00009023"/>
    </source>
</evidence>
<dbReference type="RefSeq" id="WP_046995292.1">
    <property type="nucleotide sequence ID" value="NZ_JAIQ01000093.1"/>
</dbReference>
<name>A0A0G9K6G3_9BACT</name>
<dbReference type="InterPro" id="IPR038404">
    <property type="entry name" value="TRAP_DctP_sf"/>
</dbReference>
<protein>
    <submittedName>
        <fullName evidence="5">C4-dicarboxylate ABC transporter</fullName>
    </submittedName>
</protein>
<dbReference type="NCBIfam" id="NF037995">
    <property type="entry name" value="TRAP_S1"/>
    <property type="match status" value="1"/>
</dbReference>